<dbReference type="EC" id="3.1.2.12" evidence="2"/>
<evidence type="ECO:0000256" key="3">
    <source>
        <dbReference type="ARBA" id="ARBA00022487"/>
    </source>
</evidence>
<keyword evidence="3" id="KW-0719">Serine esterase</keyword>
<comment type="similarity">
    <text evidence="1">Belongs to the esterase D family.</text>
</comment>
<dbReference type="SUPFAM" id="SSF53474">
    <property type="entry name" value="alpha/beta-Hydrolases"/>
    <property type="match status" value="1"/>
</dbReference>
<evidence type="ECO:0000256" key="6">
    <source>
        <dbReference type="ARBA" id="ARBA00047590"/>
    </source>
</evidence>
<dbReference type="Gene3D" id="3.40.50.1820">
    <property type="entry name" value="alpha/beta hydrolase"/>
    <property type="match status" value="1"/>
</dbReference>
<evidence type="ECO:0000256" key="2">
    <source>
        <dbReference type="ARBA" id="ARBA00012479"/>
    </source>
</evidence>
<protein>
    <recommendedName>
        <fullName evidence="5">S-formylglutathione hydrolase YeiG</fullName>
        <ecNumber evidence="2">3.1.2.12</ecNumber>
    </recommendedName>
</protein>
<dbReference type="GO" id="GO:0018738">
    <property type="term" value="F:S-formylglutathione hydrolase activity"/>
    <property type="evidence" value="ECO:0007669"/>
    <property type="project" value="UniProtKB-EC"/>
</dbReference>
<keyword evidence="4 7" id="KW-0378">Hydrolase</keyword>
<dbReference type="InterPro" id="IPR014186">
    <property type="entry name" value="S-formylglutathione_hydrol"/>
</dbReference>
<dbReference type="GO" id="GO:0046294">
    <property type="term" value="P:formaldehyde catabolic process"/>
    <property type="evidence" value="ECO:0007669"/>
    <property type="project" value="InterPro"/>
</dbReference>
<evidence type="ECO:0000256" key="1">
    <source>
        <dbReference type="ARBA" id="ARBA00005622"/>
    </source>
</evidence>
<organism evidence="7 8">
    <name type="scientific">Salmonella enterica I</name>
    <dbReference type="NCBI Taxonomy" id="59201"/>
    <lineage>
        <taxon>Bacteria</taxon>
        <taxon>Pseudomonadati</taxon>
        <taxon>Pseudomonadota</taxon>
        <taxon>Gammaproteobacteria</taxon>
        <taxon>Enterobacterales</taxon>
        <taxon>Enterobacteriaceae</taxon>
        <taxon>Salmonella</taxon>
    </lineage>
</organism>
<dbReference type="Pfam" id="PF00756">
    <property type="entry name" value="Esterase"/>
    <property type="match status" value="1"/>
</dbReference>
<sequence length="82" mass="8751">MYDYLRDELPALIQTQFNVSDRCAISGHSMGGHGALIMALKNPGKYTSVSALRLSSTPAACRGESKRLPLISAKMNQPGLSG</sequence>
<dbReference type="GO" id="GO:0052689">
    <property type="term" value="F:carboxylic ester hydrolase activity"/>
    <property type="evidence" value="ECO:0007669"/>
    <property type="project" value="UniProtKB-KW"/>
</dbReference>
<dbReference type="EMBL" id="UGXT01000002">
    <property type="protein sequence ID" value="SUH36340.1"/>
    <property type="molecule type" value="Genomic_DNA"/>
</dbReference>
<dbReference type="AlphaFoldDB" id="A0A379WR01"/>
<dbReference type="PANTHER" id="PTHR10061:SF1">
    <property type="entry name" value="S-FORMYLGLUTATHIONE HYDROLASE YEIG"/>
    <property type="match status" value="1"/>
</dbReference>
<evidence type="ECO:0000256" key="5">
    <source>
        <dbReference type="ARBA" id="ARBA00039174"/>
    </source>
</evidence>
<evidence type="ECO:0000313" key="8">
    <source>
        <dbReference type="Proteomes" id="UP000254712"/>
    </source>
</evidence>
<comment type="catalytic activity">
    <reaction evidence="6">
        <text>S-formylglutathione + H2O = formate + glutathione + H(+)</text>
        <dbReference type="Rhea" id="RHEA:14961"/>
        <dbReference type="ChEBI" id="CHEBI:15377"/>
        <dbReference type="ChEBI" id="CHEBI:15378"/>
        <dbReference type="ChEBI" id="CHEBI:15740"/>
        <dbReference type="ChEBI" id="CHEBI:57688"/>
        <dbReference type="ChEBI" id="CHEBI:57925"/>
        <dbReference type="EC" id="3.1.2.12"/>
    </reaction>
</comment>
<dbReference type="Proteomes" id="UP000254712">
    <property type="component" value="Unassembled WGS sequence"/>
</dbReference>
<evidence type="ECO:0000313" key="7">
    <source>
        <dbReference type="EMBL" id="SUH36340.1"/>
    </source>
</evidence>
<gene>
    <name evidence="7" type="primary">yeiG_2</name>
    <name evidence="7" type="ORF">NCTC8261_02592</name>
</gene>
<dbReference type="GO" id="GO:0005829">
    <property type="term" value="C:cytosol"/>
    <property type="evidence" value="ECO:0007669"/>
    <property type="project" value="TreeGrafter"/>
</dbReference>
<dbReference type="PANTHER" id="PTHR10061">
    <property type="entry name" value="S-FORMYLGLUTATHIONE HYDROLASE"/>
    <property type="match status" value="1"/>
</dbReference>
<accession>A0A379WR01</accession>
<evidence type="ECO:0000256" key="4">
    <source>
        <dbReference type="ARBA" id="ARBA00022801"/>
    </source>
</evidence>
<dbReference type="InterPro" id="IPR029058">
    <property type="entry name" value="AB_hydrolase_fold"/>
</dbReference>
<dbReference type="InterPro" id="IPR000801">
    <property type="entry name" value="Esterase-like"/>
</dbReference>
<name>A0A379WR01_SALET</name>
<reference evidence="7 8" key="1">
    <citation type="submission" date="2018-06" db="EMBL/GenBank/DDBJ databases">
        <authorList>
            <consortium name="Pathogen Informatics"/>
            <person name="Doyle S."/>
        </authorList>
    </citation>
    <scope>NUCLEOTIDE SEQUENCE [LARGE SCALE GENOMIC DNA]</scope>
    <source>
        <strain evidence="7 8">NCTC8261</strain>
    </source>
</reference>
<proteinExistence type="inferred from homology"/>